<dbReference type="EMBL" id="JAHLFH010000130">
    <property type="protein sequence ID" value="MBU3819961.1"/>
    <property type="molecule type" value="Genomic_DNA"/>
</dbReference>
<dbReference type="Proteomes" id="UP000824178">
    <property type="component" value="Unassembled WGS sequence"/>
</dbReference>
<accession>A0A9E2KKC5</accession>
<feature type="domain" description="NodB homology" evidence="2">
    <location>
        <begin position="78"/>
        <end position="275"/>
    </location>
</feature>
<name>A0A9E2KKC5_9FIRM</name>
<feature type="signal peptide" evidence="1">
    <location>
        <begin position="1"/>
        <end position="29"/>
    </location>
</feature>
<gene>
    <name evidence="3" type="ORF">H9864_06295</name>
</gene>
<dbReference type="InterPro" id="IPR050248">
    <property type="entry name" value="Polysacc_deacetylase_ArnD"/>
</dbReference>
<dbReference type="InterPro" id="IPR011330">
    <property type="entry name" value="Glyco_hydro/deAcase_b/a-brl"/>
</dbReference>
<dbReference type="PANTHER" id="PTHR10587:SF125">
    <property type="entry name" value="POLYSACCHARIDE DEACETYLASE YHEN-RELATED"/>
    <property type="match status" value="1"/>
</dbReference>
<dbReference type="GO" id="GO:0005975">
    <property type="term" value="P:carbohydrate metabolic process"/>
    <property type="evidence" value="ECO:0007669"/>
    <property type="project" value="InterPro"/>
</dbReference>
<organism evidence="3 4">
    <name type="scientific">Candidatus Faecalibacterium intestinavium</name>
    <dbReference type="NCBI Taxonomy" id="2838580"/>
    <lineage>
        <taxon>Bacteria</taxon>
        <taxon>Bacillati</taxon>
        <taxon>Bacillota</taxon>
        <taxon>Clostridia</taxon>
        <taxon>Eubacteriales</taxon>
        <taxon>Oscillospiraceae</taxon>
        <taxon>Faecalibacterium</taxon>
    </lineage>
</organism>
<dbReference type="SUPFAM" id="SSF88713">
    <property type="entry name" value="Glycoside hydrolase/deacetylase"/>
    <property type="match status" value="1"/>
</dbReference>
<dbReference type="InterPro" id="IPR002509">
    <property type="entry name" value="NODB_dom"/>
</dbReference>
<evidence type="ECO:0000256" key="1">
    <source>
        <dbReference type="SAM" id="SignalP"/>
    </source>
</evidence>
<dbReference type="Pfam" id="PF01522">
    <property type="entry name" value="Polysacc_deac_1"/>
    <property type="match status" value="1"/>
</dbReference>
<dbReference type="CDD" id="cd10944">
    <property type="entry name" value="CE4_SmPgdA_like"/>
    <property type="match status" value="1"/>
</dbReference>
<proteinExistence type="predicted"/>
<dbReference type="AlphaFoldDB" id="A0A9E2KKC5"/>
<feature type="chain" id="PRO_5038869562" evidence="1">
    <location>
        <begin position="30"/>
        <end position="283"/>
    </location>
</feature>
<reference evidence="3" key="2">
    <citation type="submission" date="2021-04" db="EMBL/GenBank/DDBJ databases">
        <authorList>
            <person name="Gilroy R."/>
        </authorList>
    </citation>
    <scope>NUCLEOTIDE SEQUENCE</scope>
    <source>
        <strain evidence="3">742</strain>
    </source>
</reference>
<dbReference type="PROSITE" id="PS51677">
    <property type="entry name" value="NODB"/>
    <property type="match status" value="1"/>
</dbReference>
<evidence type="ECO:0000259" key="2">
    <source>
        <dbReference type="PROSITE" id="PS51677"/>
    </source>
</evidence>
<reference evidence="3" key="1">
    <citation type="journal article" date="2021" name="PeerJ">
        <title>Extensive microbial diversity within the chicken gut microbiome revealed by metagenomics and culture.</title>
        <authorList>
            <person name="Gilroy R."/>
            <person name="Ravi A."/>
            <person name="Getino M."/>
            <person name="Pursley I."/>
            <person name="Horton D.L."/>
            <person name="Alikhan N.F."/>
            <person name="Baker D."/>
            <person name="Gharbi K."/>
            <person name="Hall N."/>
            <person name="Watson M."/>
            <person name="Adriaenssens E.M."/>
            <person name="Foster-Nyarko E."/>
            <person name="Jarju S."/>
            <person name="Secka A."/>
            <person name="Antonio M."/>
            <person name="Oren A."/>
            <person name="Chaudhuri R.R."/>
            <person name="La Ragione R."/>
            <person name="Hildebrand F."/>
            <person name="Pallen M.J."/>
        </authorList>
    </citation>
    <scope>NUCLEOTIDE SEQUENCE</scope>
    <source>
        <strain evidence="3">742</strain>
    </source>
</reference>
<dbReference type="PANTHER" id="PTHR10587">
    <property type="entry name" value="GLYCOSYL TRANSFERASE-RELATED"/>
    <property type="match status" value="1"/>
</dbReference>
<keyword evidence="1" id="KW-0732">Signal</keyword>
<protein>
    <submittedName>
        <fullName evidence="3">Polysaccharide deacetylase</fullName>
    </submittedName>
</protein>
<comment type="caution">
    <text evidence="3">The sequence shown here is derived from an EMBL/GenBank/DDBJ whole genome shotgun (WGS) entry which is preliminary data.</text>
</comment>
<dbReference type="GO" id="GO:0016810">
    <property type="term" value="F:hydrolase activity, acting on carbon-nitrogen (but not peptide) bonds"/>
    <property type="evidence" value="ECO:0007669"/>
    <property type="project" value="InterPro"/>
</dbReference>
<dbReference type="Gene3D" id="3.20.20.370">
    <property type="entry name" value="Glycoside hydrolase/deacetylase"/>
    <property type="match status" value="1"/>
</dbReference>
<evidence type="ECO:0000313" key="3">
    <source>
        <dbReference type="EMBL" id="MBU3819961.1"/>
    </source>
</evidence>
<evidence type="ECO:0000313" key="4">
    <source>
        <dbReference type="Proteomes" id="UP000824178"/>
    </source>
</evidence>
<sequence>MLHPCSFPRWTRRAAAFACLLLGFGLGWASARPGGSAAAPVCRQEDLTLFPDTAALEGQSSRPAAAKAGAKSVPPEQKRVALTFDDGPSRNTPAVLETLEQYGVPATFFVSAAGYNEEYLPLLVQARQAGHQIALHSASHEYSQIYRSPEAFWADIALLQARLAPYLDSASIRYLRFPGGSTNTVSRKYGGSGIMEQLKQQAEEKGFIWVDWNVCGEDAAGEKLSAAEIYRNVVRSTGGRQTCIVLLHDSAATDTTPDALPDIIGWYLEEGYRFCTVAELYGK</sequence>